<dbReference type="Pfam" id="PF13927">
    <property type="entry name" value="Ig_3"/>
    <property type="match status" value="2"/>
</dbReference>
<keyword evidence="7" id="KW-0325">Glycoprotein</keyword>
<dbReference type="SUPFAM" id="SSF48726">
    <property type="entry name" value="Immunoglobulin"/>
    <property type="match status" value="7"/>
</dbReference>
<dbReference type="FunFam" id="2.60.40.10:FF:000357">
    <property type="entry name" value="Fc receptor like 1"/>
    <property type="match status" value="2"/>
</dbReference>
<feature type="disulfide bond" evidence="9">
    <location>
        <begin position="182"/>
        <end position="192"/>
    </location>
</feature>
<feature type="domain" description="SRCR" evidence="10">
    <location>
        <begin position="217"/>
        <end position="319"/>
    </location>
</feature>
<feature type="disulfide bond" evidence="9">
    <location>
        <begin position="137"/>
        <end position="201"/>
    </location>
</feature>
<organism evidence="12 13">
    <name type="scientific">Cricetulus griseus</name>
    <name type="common">Chinese hamster</name>
    <name type="synonym">Cricetulus barabensis griseus</name>
    <dbReference type="NCBI Taxonomy" id="10029"/>
    <lineage>
        <taxon>Eukaryota</taxon>
        <taxon>Metazoa</taxon>
        <taxon>Chordata</taxon>
        <taxon>Craniata</taxon>
        <taxon>Vertebrata</taxon>
        <taxon>Euteleostomi</taxon>
        <taxon>Mammalia</taxon>
        <taxon>Eutheria</taxon>
        <taxon>Euarchontoglires</taxon>
        <taxon>Glires</taxon>
        <taxon>Rodentia</taxon>
        <taxon>Myomorpha</taxon>
        <taxon>Muroidea</taxon>
        <taxon>Cricetidae</taxon>
        <taxon>Cricetinae</taxon>
        <taxon>Cricetulus</taxon>
    </lineage>
</organism>
<dbReference type="PANTHER" id="PTHR45817">
    <property type="entry name" value="LYSYL OXIDASE-LIKE-RELATED"/>
    <property type="match status" value="1"/>
</dbReference>
<dbReference type="InterPro" id="IPR007110">
    <property type="entry name" value="Ig-like_dom"/>
</dbReference>
<dbReference type="EMBL" id="JH000344">
    <property type="protein sequence ID" value="EGW07028.1"/>
    <property type="molecule type" value="Genomic_DNA"/>
</dbReference>
<dbReference type="SUPFAM" id="SSF56487">
    <property type="entry name" value="SRCR-like"/>
    <property type="match status" value="3"/>
</dbReference>
<dbReference type="InterPro" id="IPR001190">
    <property type="entry name" value="SRCR"/>
</dbReference>
<feature type="domain" description="Ig-like" evidence="11">
    <location>
        <begin position="581"/>
        <end position="735"/>
    </location>
</feature>
<dbReference type="InterPro" id="IPR036179">
    <property type="entry name" value="Ig-like_dom_sf"/>
</dbReference>
<evidence type="ECO:0000256" key="8">
    <source>
        <dbReference type="ARBA" id="ARBA00023319"/>
    </source>
</evidence>
<dbReference type="eggNOG" id="ENOG502SHID">
    <property type="taxonomic scope" value="Eukaryota"/>
</dbReference>
<dbReference type="PROSITE" id="PS50835">
    <property type="entry name" value="IG_LIKE"/>
    <property type="match status" value="4"/>
</dbReference>
<keyword evidence="8" id="KW-0393">Immunoglobulin domain</keyword>
<keyword evidence="4" id="KW-0677">Repeat</keyword>
<dbReference type="SMART" id="SM00202">
    <property type="entry name" value="SR"/>
    <property type="match status" value="3"/>
</dbReference>
<reference evidence="13" key="1">
    <citation type="journal article" date="2011" name="Nat. Biotechnol.">
        <title>The genomic sequence of the Chinese hamster ovary (CHO)-K1 cell line.</title>
        <authorList>
            <person name="Xu X."/>
            <person name="Nagarajan H."/>
            <person name="Lewis N.E."/>
            <person name="Pan S."/>
            <person name="Cai Z."/>
            <person name="Liu X."/>
            <person name="Chen W."/>
            <person name="Xie M."/>
            <person name="Wang W."/>
            <person name="Hammond S."/>
            <person name="Andersen M.R."/>
            <person name="Neff N."/>
            <person name="Passarelli B."/>
            <person name="Koh W."/>
            <person name="Fan H.C."/>
            <person name="Wang J."/>
            <person name="Gui Y."/>
            <person name="Lee K.H."/>
            <person name="Betenbaugh M.J."/>
            <person name="Quake S.R."/>
            <person name="Famili I."/>
            <person name="Palsson B.O."/>
            <person name="Wang J."/>
        </authorList>
    </citation>
    <scope>NUCLEOTIDE SEQUENCE [LARGE SCALE GENOMIC DNA]</scope>
    <source>
        <strain evidence="13">CHO K1 cell line</strain>
    </source>
</reference>
<dbReference type="InterPro" id="IPR036772">
    <property type="entry name" value="SRCR-like_dom_sf"/>
</dbReference>
<dbReference type="InterPro" id="IPR003598">
    <property type="entry name" value="Ig_sub2"/>
</dbReference>
<comment type="subcellular location">
    <subcellularLocation>
        <location evidence="1">Cell membrane</location>
    </subcellularLocation>
</comment>
<feature type="domain" description="Ig-like" evidence="11">
    <location>
        <begin position="416"/>
        <end position="507"/>
    </location>
</feature>
<dbReference type="Pfam" id="PF00530">
    <property type="entry name" value="SRCR"/>
    <property type="match status" value="3"/>
</dbReference>
<dbReference type="InterPro" id="IPR003599">
    <property type="entry name" value="Ig_sub"/>
</dbReference>
<dbReference type="FunFam" id="3.10.250.10:FF:000010">
    <property type="entry name" value="T-cell differentiation antigen CD6"/>
    <property type="match status" value="3"/>
</dbReference>
<evidence type="ECO:0000256" key="9">
    <source>
        <dbReference type="PROSITE-ProRule" id="PRU00196"/>
    </source>
</evidence>
<evidence type="ECO:0000259" key="11">
    <source>
        <dbReference type="PROSITE" id="PS50835"/>
    </source>
</evidence>
<feature type="domain" description="SRCR" evidence="10">
    <location>
        <begin position="112"/>
        <end position="212"/>
    </location>
</feature>
<dbReference type="PROSITE" id="PS50287">
    <property type="entry name" value="SRCR_2"/>
    <property type="match status" value="3"/>
</dbReference>
<dbReference type="STRING" id="10029.G3HG57"/>
<keyword evidence="3" id="KW-0732">Signal</keyword>
<dbReference type="GO" id="GO:0005886">
    <property type="term" value="C:plasma membrane"/>
    <property type="evidence" value="ECO:0007669"/>
    <property type="project" value="UniProtKB-SubCell"/>
</dbReference>
<keyword evidence="6 9" id="KW-1015">Disulfide bond</keyword>
<feature type="domain" description="Ig-like" evidence="11">
    <location>
        <begin position="743"/>
        <end position="828"/>
    </location>
</feature>
<dbReference type="GO" id="GO:0005615">
    <property type="term" value="C:extracellular space"/>
    <property type="evidence" value="ECO:0007669"/>
    <property type="project" value="TreeGrafter"/>
</dbReference>
<keyword evidence="2" id="KW-1003">Cell membrane</keyword>
<evidence type="ECO:0000256" key="4">
    <source>
        <dbReference type="ARBA" id="ARBA00022737"/>
    </source>
</evidence>
<dbReference type="PANTHER" id="PTHR45817:SF9">
    <property type="entry name" value="SRCR DOMAIN-CONTAINING PROTEIN"/>
    <property type="match status" value="1"/>
</dbReference>
<dbReference type="InterPro" id="IPR050912">
    <property type="entry name" value="LOX-like_protein"/>
</dbReference>
<dbReference type="Pfam" id="PF13895">
    <property type="entry name" value="Ig_2"/>
    <property type="match status" value="2"/>
</dbReference>
<accession>G3HG57</accession>
<evidence type="ECO:0000259" key="10">
    <source>
        <dbReference type="PROSITE" id="PS50287"/>
    </source>
</evidence>
<evidence type="ECO:0000256" key="5">
    <source>
        <dbReference type="ARBA" id="ARBA00023136"/>
    </source>
</evidence>
<dbReference type="Proteomes" id="UP000001075">
    <property type="component" value="Unassembled WGS sequence"/>
</dbReference>
<dbReference type="Gene3D" id="3.10.250.10">
    <property type="entry name" value="SRCR-like domain"/>
    <property type="match status" value="3"/>
</dbReference>
<evidence type="ECO:0000256" key="7">
    <source>
        <dbReference type="ARBA" id="ARBA00023180"/>
    </source>
</evidence>
<dbReference type="GO" id="GO:0004720">
    <property type="term" value="F:protein-lysine 6-oxidase activity"/>
    <property type="evidence" value="ECO:0007669"/>
    <property type="project" value="TreeGrafter"/>
</dbReference>
<comment type="caution">
    <text evidence="9">Lacks conserved residue(s) required for the propagation of feature annotation.</text>
</comment>
<dbReference type="PRINTS" id="PR00258">
    <property type="entry name" value="SPERACTRCPTR"/>
</dbReference>
<dbReference type="InParanoid" id="G3HG57"/>
<evidence type="ECO:0000256" key="3">
    <source>
        <dbReference type="ARBA" id="ARBA00022729"/>
    </source>
</evidence>
<evidence type="ECO:0000313" key="13">
    <source>
        <dbReference type="Proteomes" id="UP000001075"/>
    </source>
</evidence>
<evidence type="ECO:0000256" key="6">
    <source>
        <dbReference type="ARBA" id="ARBA00023157"/>
    </source>
</evidence>
<dbReference type="Gene3D" id="2.60.40.10">
    <property type="entry name" value="Immunoglobulins"/>
    <property type="match status" value="7"/>
</dbReference>
<feature type="disulfide bond" evidence="9">
    <location>
        <begin position="288"/>
        <end position="298"/>
    </location>
</feature>
<dbReference type="SMART" id="SM00408">
    <property type="entry name" value="IGc2"/>
    <property type="match status" value="5"/>
</dbReference>
<name>G3HG57_CRIGR</name>
<evidence type="ECO:0000256" key="2">
    <source>
        <dbReference type="ARBA" id="ARBA00022475"/>
    </source>
</evidence>
<feature type="disulfide bond" evidence="9">
    <location>
        <begin position="74"/>
        <end position="84"/>
    </location>
</feature>
<proteinExistence type="predicted"/>
<feature type="domain" description="SRCR" evidence="10">
    <location>
        <begin position="2"/>
        <end position="104"/>
    </location>
</feature>
<feature type="disulfide bond" evidence="9">
    <location>
        <begin position="150"/>
        <end position="211"/>
    </location>
</feature>
<evidence type="ECO:0000313" key="12">
    <source>
        <dbReference type="EMBL" id="EGW07028.1"/>
    </source>
</evidence>
<feature type="non-terminal residue" evidence="12">
    <location>
        <position position="1"/>
    </location>
</feature>
<gene>
    <name evidence="12" type="ORF">I79_009576</name>
</gene>
<dbReference type="AlphaFoldDB" id="G3HG57"/>
<protein>
    <submittedName>
        <fullName evidence="12">CD5 antigen-like</fullName>
    </submittedName>
</protein>
<keyword evidence="5" id="KW-0472">Membrane</keyword>
<dbReference type="PaxDb" id="10029-XP_007635359.1"/>
<evidence type="ECO:0000256" key="1">
    <source>
        <dbReference type="ARBA" id="ARBA00004236"/>
    </source>
</evidence>
<dbReference type="InterPro" id="IPR013783">
    <property type="entry name" value="Ig-like_fold"/>
</dbReference>
<sequence length="944" mass="103997">KVRLVGGPHRCEGRVEVELNGQWGTVCDDGWDLKDVAVVCRELNCGAARKTPRGAKYKPAAPKEQKVLIQDVNCNGMEGTLSECEQNEDVFNCPHEEDAGVQCEDPFTPENVRLVDGPGHCRGRVEVLHQAQWSSVCKAGWNLRASKVACRQLGCGRALLTHRCCNKMAQGKGPIWKGQMSCSGHEANLRDCPFKPLENNCTHSEDTWMECEDPFELRLVGGDNPCSGRLEVLHMGTWGSVCDDGWGEKEDQVVCKQLSCGKPLFPSFKARKSYGPGAGRIWLDDVVCSGEEQSLESCRHRLWGYHDCTHKEDVAVICSELFSRPVLEVSPSHPVEGHSVTLTCKTQVITQSPPIEPRFCFKDIKVLGSGCSSSPKLQIRPIWRKDPEPYWCSVEVTTPSIKKWSQATYIHVQRIPVSDVSLETRPPGGWVTEGNTLVLICSVANATGNITYLWYRGTLGSNLETKIQHSLTAEFEIIKMKESDAGQYYCAADNGYGPILSDLVSVTVIGSLVLQAPPAIFEGDSVVLRCRTKKTVAQNTLIFYKNDVALKTHGQGSELHIHHENLRNNDEYYCTKKSVFPSSSNKVKIQVQDGSPVTLTCHIQLPAQRSHDQIQFCFFRNFQALGSGCSNSSEFHIPAIWTEDFPWYLCQAKTMNAQVIKQSLPLKIPVHIKGVPGPIKFSWYKRDTMNKETKIPKSLGAEFKISTVNSSDSGDYFCEANNSRRSFVSQAVPITIKVPVSQPVLTLSTGKTRALEGDLMTLHCKSLRGSPHIQYEFYYEDVFLDINSMISGGGASFNFSMTTERSGNYYCTADNGLGAQRSEAVRISVIVPVSRPVLTLKVPGAQAVVGDVVELHCEALGGSPPILYHFYHQNVTLGSSLAPSGGRGSFNFSVTAEHSGNFFCEADNGRGPQRSDILALSVIGEAGKHLAPKLQKSPSSASHR</sequence>
<feature type="domain" description="Ig-like" evidence="11">
    <location>
        <begin position="836"/>
        <end position="921"/>
    </location>
</feature>
<dbReference type="SMART" id="SM00409">
    <property type="entry name" value="IG"/>
    <property type="match status" value="6"/>
</dbReference>